<protein>
    <submittedName>
        <fullName evidence="1">Uncharacterized protein</fullName>
    </submittedName>
</protein>
<reference evidence="1" key="1">
    <citation type="submission" date="2023-07" db="EMBL/GenBank/DDBJ databases">
        <title>Genome content predicts the carbon catabolic preferences of heterotrophic bacteria.</title>
        <authorList>
            <person name="Gralka M."/>
        </authorList>
    </citation>
    <scope>NUCLEOTIDE SEQUENCE</scope>
    <source>
        <strain evidence="1">E2R20</strain>
    </source>
</reference>
<gene>
    <name evidence="1" type="ORF">Q4528_16070</name>
</gene>
<dbReference type="AlphaFoldDB" id="A0AAW7Z039"/>
<dbReference type="Proteomes" id="UP001170310">
    <property type="component" value="Unassembled WGS sequence"/>
</dbReference>
<dbReference type="RefSeq" id="WP_303522777.1">
    <property type="nucleotide sequence ID" value="NZ_JAUOQO010000982.1"/>
</dbReference>
<evidence type="ECO:0000313" key="1">
    <source>
        <dbReference type="EMBL" id="MDO6575627.1"/>
    </source>
</evidence>
<name>A0AAW7Z039_9STAP</name>
<comment type="caution">
    <text evidence="1">The sequence shown here is derived from an EMBL/GenBank/DDBJ whole genome shotgun (WGS) entry which is preliminary data.</text>
</comment>
<sequence>CEAPKTTVTTKRQKPAFKEELKTDFTTSAKTAIFRNGPSAPIKTLIEKGLLGEGSALNYGKGKYDHDTNAIAKLTGHC</sequence>
<dbReference type="EMBL" id="JAUOQO010000982">
    <property type="protein sequence ID" value="MDO6575627.1"/>
    <property type="molecule type" value="Genomic_DNA"/>
</dbReference>
<evidence type="ECO:0000313" key="2">
    <source>
        <dbReference type="Proteomes" id="UP001170310"/>
    </source>
</evidence>
<proteinExistence type="predicted"/>
<keyword evidence="2" id="KW-1185">Reference proteome</keyword>
<organism evidence="1 2">
    <name type="scientific">Staphylococcus pasteuri_A</name>
    <dbReference type="NCBI Taxonomy" id="3062664"/>
    <lineage>
        <taxon>Bacteria</taxon>
        <taxon>Bacillati</taxon>
        <taxon>Bacillota</taxon>
        <taxon>Bacilli</taxon>
        <taxon>Bacillales</taxon>
        <taxon>Staphylococcaceae</taxon>
        <taxon>Staphylococcus</taxon>
    </lineage>
</organism>
<feature type="non-terminal residue" evidence="1">
    <location>
        <position position="78"/>
    </location>
</feature>
<feature type="non-terminal residue" evidence="1">
    <location>
        <position position="1"/>
    </location>
</feature>
<accession>A0AAW7Z039</accession>